<gene>
    <name evidence="3" type="ORF">G3574_19150</name>
</gene>
<protein>
    <recommendedName>
        <fullName evidence="5">Lipoprotein</fullName>
    </recommendedName>
</protein>
<evidence type="ECO:0000313" key="4">
    <source>
        <dbReference type="Proteomes" id="UP000482155"/>
    </source>
</evidence>
<feature type="signal peptide" evidence="2">
    <location>
        <begin position="1"/>
        <end position="17"/>
    </location>
</feature>
<organism evidence="3 4">
    <name type="scientific">Noviherbaspirillum galbum</name>
    <dbReference type="NCBI Taxonomy" id="2709383"/>
    <lineage>
        <taxon>Bacteria</taxon>
        <taxon>Pseudomonadati</taxon>
        <taxon>Pseudomonadota</taxon>
        <taxon>Betaproteobacteria</taxon>
        <taxon>Burkholderiales</taxon>
        <taxon>Oxalobacteraceae</taxon>
        <taxon>Noviherbaspirillum</taxon>
    </lineage>
</organism>
<sequence>MRTTLPCLMLVLAAALAGCAERDQNKSASNTNRDDAAPFSGAKNSFVAAGWKPGEKGDWEAQMRRRVMTQNEYNKTN</sequence>
<dbReference type="AlphaFoldDB" id="A0A6B3SV00"/>
<evidence type="ECO:0000313" key="3">
    <source>
        <dbReference type="EMBL" id="NEX63205.1"/>
    </source>
</evidence>
<dbReference type="RefSeq" id="WP_163966797.1">
    <property type="nucleotide sequence ID" value="NZ_JAAIVB010000068.1"/>
</dbReference>
<evidence type="ECO:0008006" key="5">
    <source>
        <dbReference type="Google" id="ProtNLM"/>
    </source>
</evidence>
<proteinExistence type="predicted"/>
<feature type="region of interest" description="Disordered" evidence="1">
    <location>
        <begin position="22"/>
        <end position="42"/>
    </location>
</feature>
<keyword evidence="2" id="KW-0732">Signal</keyword>
<comment type="caution">
    <text evidence="3">The sequence shown here is derived from an EMBL/GenBank/DDBJ whole genome shotgun (WGS) entry which is preliminary data.</text>
</comment>
<evidence type="ECO:0000256" key="1">
    <source>
        <dbReference type="SAM" id="MobiDB-lite"/>
    </source>
</evidence>
<name>A0A6B3SV00_9BURK</name>
<dbReference type="PROSITE" id="PS51257">
    <property type="entry name" value="PROKAR_LIPOPROTEIN"/>
    <property type="match status" value="1"/>
</dbReference>
<dbReference type="Proteomes" id="UP000482155">
    <property type="component" value="Unassembled WGS sequence"/>
</dbReference>
<evidence type="ECO:0000256" key="2">
    <source>
        <dbReference type="SAM" id="SignalP"/>
    </source>
</evidence>
<dbReference type="EMBL" id="JAAIVB010000068">
    <property type="protein sequence ID" value="NEX63205.1"/>
    <property type="molecule type" value="Genomic_DNA"/>
</dbReference>
<keyword evidence="4" id="KW-1185">Reference proteome</keyword>
<accession>A0A6B3SV00</accession>
<reference evidence="3 4" key="1">
    <citation type="submission" date="2020-02" db="EMBL/GenBank/DDBJ databases">
        <authorList>
            <person name="Kim M.K."/>
        </authorList>
    </citation>
    <scope>NUCLEOTIDE SEQUENCE [LARGE SCALE GENOMIC DNA]</scope>
    <source>
        <strain evidence="3 4">17J57-3</strain>
    </source>
</reference>
<feature type="chain" id="PRO_5025594487" description="Lipoprotein" evidence="2">
    <location>
        <begin position="18"/>
        <end position="77"/>
    </location>
</feature>